<dbReference type="RefSeq" id="WP_145088250.1">
    <property type="nucleotide sequence ID" value="NZ_CP036274.1"/>
</dbReference>
<dbReference type="InterPro" id="IPR013342">
    <property type="entry name" value="Mandelate_racemase_C"/>
</dbReference>
<dbReference type="InterPro" id="IPR029065">
    <property type="entry name" value="Enolase_C-like"/>
</dbReference>
<dbReference type="InterPro" id="IPR018110">
    <property type="entry name" value="Mandel_Rmase/mucon_lact_enz_CS"/>
</dbReference>
<keyword evidence="1 3" id="KW-0456">Lyase</keyword>
<dbReference type="InterPro" id="IPR013341">
    <property type="entry name" value="Mandelate_racemase_N_dom"/>
</dbReference>
<dbReference type="Pfam" id="PF13378">
    <property type="entry name" value="MR_MLE_C"/>
    <property type="match status" value="1"/>
</dbReference>
<dbReference type="Gene3D" id="3.20.20.120">
    <property type="entry name" value="Enolase-like C-terminal domain"/>
    <property type="match status" value="1"/>
</dbReference>
<dbReference type="GO" id="GO:0009063">
    <property type="term" value="P:amino acid catabolic process"/>
    <property type="evidence" value="ECO:0007669"/>
    <property type="project" value="InterPro"/>
</dbReference>
<dbReference type="InterPro" id="IPR034593">
    <property type="entry name" value="DgoD-like"/>
</dbReference>
<evidence type="ECO:0000256" key="1">
    <source>
        <dbReference type="ARBA" id="ARBA00023239"/>
    </source>
</evidence>
<dbReference type="EMBL" id="CP036274">
    <property type="protein sequence ID" value="QDU27408.1"/>
    <property type="molecule type" value="Genomic_DNA"/>
</dbReference>
<dbReference type="EC" id="4.2.1.90" evidence="3"/>
<dbReference type="Pfam" id="PF02746">
    <property type="entry name" value="MR_MLE_N"/>
    <property type="match status" value="1"/>
</dbReference>
<accession>A0A517YAZ9</accession>
<keyword evidence="4" id="KW-1185">Reference proteome</keyword>
<evidence type="ECO:0000313" key="3">
    <source>
        <dbReference type="EMBL" id="QDU27408.1"/>
    </source>
</evidence>
<evidence type="ECO:0000313" key="4">
    <source>
        <dbReference type="Proteomes" id="UP000315017"/>
    </source>
</evidence>
<evidence type="ECO:0000259" key="2">
    <source>
        <dbReference type="SMART" id="SM00922"/>
    </source>
</evidence>
<dbReference type="CDD" id="cd03316">
    <property type="entry name" value="MR_like"/>
    <property type="match status" value="1"/>
</dbReference>
<organism evidence="3 4">
    <name type="scientific">Anatilimnocola aggregata</name>
    <dbReference type="NCBI Taxonomy" id="2528021"/>
    <lineage>
        <taxon>Bacteria</taxon>
        <taxon>Pseudomonadati</taxon>
        <taxon>Planctomycetota</taxon>
        <taxon>Planctomycetia</taxon>
        <taxon>Pirellulales</taxon>
        <taxon>Pirellulaceae</taxon>
        <taxon>Anatilimnocola</taxon>
    </lineage>
</organism>
<dbReference type="PROSITE" id="PS00908">
    <property type="entry name" value="MR_MLE_1"/>
    <property type="match status" value="1"/>
</dbReference>
<dbReference type="SMART" id="SM00922">
    <property type="entry name" value="MR_MLE"/>
    <property type="match status" value="1"/>
</dbReference>
<dbReference type="SUPFAM" id="SSF51604">
    <property type="entry name" value="Enolase C-terminal domain-like"/>
    <property type="match status" value="1"/>
</dbReference>
<dbReference type="SUPFAM" id="SSF54826">
    <property type="entry name" value="Enolase N-terminal domain-like"/>
    <property type="match status" value="1"/>
</dbReference>
<dbReference type="PANTHER" id="PTHR48080">
    <property type="entry name" value="D-GALACTONATE DEHYDRATASE-RELATED"/>
    <property type="match status" value="1"/>
</dbReference>
<dbReference type="AlphaFoldDB" id="A0A517YAZ9"/>
<dbReference type="GO" id="GO:0050032">
    <property type="term" value="F:L-rhamnonate dehydratase activity"/>
    <property type="evidence" value="ECO:0007669"/>
    <property type="project" value="UniProtKB-EC"/>
</dbReference>
<dbReference type="PANTHER" id="PTHR48080:SF2">
    <property type="entry name" value="D-GALACTONATE DEHYDRATASE"/>
    <property type="match status" value="1"/>
</dbReference>
<dbReference type="SFLD" id="SFLDS00001">
    <property type="entry name" value="Enolase"/>
    <property type="match status" value="1"/>
</dbReference>
<protein>
    <submittedName>
        <fullName evidence="3">L-rhamnonate dehydratase</fullName>
        <ecNumber evidence="3">4.2.1.90</ecNumber>
    </submittedName>
</protein>
<dbReference type="KEGG" id="aagg:ETAA8_24950"/>
<reference evidence="3 4" key="1">
    <citation type="submission" date="2019-02" db="EMBL/GenBank/DDBJ databases">
        <title>Deep-cultivation of Planctomycetes and their phenomic and genomic characterization uncovers novel biology.</title>
        <authorList>
            <person name="Wiegand S."/>
            <person name="Jogler M."/>
            <person name="Boedeker C."/>
            <person name="Pinto D."/>
            <person name="Vollmers J."/>
            <person name="Rivas-Marin E."/>
            <person name="Kohn T."/>
            <person name="Peeters S.H."/>
            <person name="Heuer A."/>
            <person name="Rast P."/>
            <person name="Oberbeckmann S."/>
            <person name="Bunk B."/>
            <person name="Jeske O."/>
            <person name="Meyerdierks A."/>
            <person name="Storesund J.E."/>
            <person name="Kallscheuer N."/>
            <person name="Luecker S."/>
            <person name="Lage O.M."/>
            <person name="Pohl T."/>
            <person name="Merkel B.J."/>
            <person name="Hornburger P."/>
            <person name="Mueller R.-W."/>
            <person name="Bruemmer F."/>
            <person name="Labrenz M."/>
            <person name="Spormann A.M."/>
            <person name="Op den Camp H."/>
            <person name="Overmann J."/>
            <person name="Amann R."/>
            <person name="Jetten M.S.M."/>
            <person name="Mascher T."/>
            <person name="Medema M.H."/>
            <person name="Devos D.P."/>
            <person name="Kaster A.-K."/>
            <person name="Ovreas L."/>
            <person name="Rohde M."/>
            <person name="Galperin M.Y."/>
            <person name="Jogler C."/>
        </authorList>
    </citation>
    <scope>NUCLEOTIDE SEQUENCE [LARGE SCALE GENOMIC DNA]</scope>
    <source>
        <strain evidence="3 4">ETA_A8</strain>
    </source>
</reference>
<proteinExistence type="predicted"/>
<sequence length="372" mass="40705">MKIAAVKTIPLGGATHDHGWPGGTDPNVQYNTLIEVISDEGITGLGSCYTTRALVEGALQLLSPHLIGEAADEPDRVSEKLRQSMFWLGRGGSVEHAISGIDIALWDLWGQALGQPVSKLLGGNYRDRIKPYASILFDQPEQLRDALLVQKERGFRAIKMGWRPFGRVSRQLDELLIRTARETVGEEVELMVDAGGSEQFWPHSVSWARETAKMLGDYGITWFEEALKPDDVEGFAQLQATSPVLIATGEVLSRRQAFQPFLLKRAVDIIQPDLTKCGGLSEGRKLAWLAYDQGVLLVPHGWNTAIGVAADLALSAAMPVARWVEYQTGVPYIEDILETPFKLDADGMLPVPTGPGLGIKLNRDAVARMGRA</sequence>
<dbReference type="InterPro" id="IPR036849">
    <property type="entry name" value="Enolase-like_C_sf"/>
</dbReference>
<dbReference type="SFLD" id="SFLDG00179">
    <property type="entry name" value="mandelate_racemase"/>
    <property type="match status" value="1"/>
</dbReference>
<feature type="domain" description="Mandelate racemase/muconate lactonizing enzyme C-terminal" evidence="2">
    <location>
        <begin position="140"/>
        <end position="245"/>
    </location>
</feature>
<dbReference type="Proteomes" id="UP000315017">
    <property type="component" value="Chromosome"/>
</dbReference>
<dbReference type="InterPro" id="IPR029017">
    <property type="entry name" value="Enolase-like_N"/>
</dbReference>
<dbReference type="Gene3D" id="3.30.390.10">
    <property type="entry name" value="Enolase-like, N-terminal domain"/>
    <property type="match status" value="1"/>
</dbReference>
<dbReference type="OrthoDB" id="9785902at2"/>
<name>A0A517YAZ9_9BACT</name>
<gene>
    <name evidence="3" type="primary">rhmD</name>
    <name evidence="3" type="ORF">ETAA8_24950</name>
</gene>